<dbReference type="GO" id="GO:0016042">
    <property type="term" value="P:lipid catabolic process"/>
    <property type="evidence" value="ECO:0007669"/>
    <property type="project" value="TreeGrafter"/>
</dbReference>
<keyword evidence="5" id="KW-0732">Signal</keyword>
<dbReference type="InterPro" id="IPR029058">
    <property type="entry name" value="AB_hydrolase_fold"/>
</dbReference>
<dbReference type="PRINTS" id="PR00821">
    <property type="entry name" value="TAGLIPASE"/>
</dbReference>
<dbReference type="SUPFAM" id="SSF53474">
    <property type="entry name" value="alpha/beta-Hydrolases"/>
    <property type="match status" value="1"/>
</dbReference>
<dbReference type="EMBL" id="CAVLEF010000001">
    <property type="protein sequence ID" value="CAK1540634.1"/>
    <property type="molecule type" value="Genomic_DNA"/>
</dbReference>
<keyword evidence="8" id="KW-1185">Reference proteome</keyword>
<organism evidence="7 8">
    <name type="scientific">Leptosia nina</name>
    <dbReference type="NCBI Taxonomy" id="320188"/>
    <lineage>
        <taxon>Eukaryota</taxon>
        <taxon>Metazoa</taxon>
        <taxon>Ecdysozoa</taxon>
        <taxon>Arthropoda</taxon>
        <taxon>Hexapoda</taxon>
        <taxon>Insecta</taxon>
        <taxon>Pterygota</taxon>
        <taxon>Neoptera</taxon>
        <taxon>Endopterygota</taxon>
        <taxon>Lepidoptera</taxon>
        <taxon>Glossata</taxon>
        <taxon>Ditrysia</taxon>
        <taxon>Papilionoidea</taxon>
        <taxon>Pieridae</taxon>
        <taxon>Pierinae</taxon>
        <taxon>Leptosia</taxon>
    </lineage>
</organism>
<feature type="domain" description="Lipase" evidence="6">
    <location>
        <begin position="48"/>
        <end position="270"/>
    </location>
</feature>
<gene>
    <name evidence="7" type="ORF">LNINA_LOCUS672</name>
</gene>
<evidence type="ECO:0000256" key="3">
    <source>
        <dbReference type="ARBA" id="ARBA00022525"/>
    </source>
</evidence>
<evidence type="ECO:0000313" key="8">
    <source>
        <dbReference type="Proteomes" id="UP001497472"/>
    </source>
</evidence>
<evidence type="ECO:0000256" key="4">
    <source>
        <dbReference type="RuleBase" id="RU004262"/>
    </source>
</evidence>
<dbReference type="Gene3D" id="3.40.50.1820">
    <property type="entry name" value="alpha/beta hydrolase"/>
    <property type="match status" value="1"/>
</dbReference>
<proteinExistence type="inferred from homology"/>
<feature type="chain" id="PRO_5043449339" description="Lipase domain-containing protein" evidence="5">
    <location>
        <begin position="19"/>
        <end position="303"/>
    </location>
</feature>
<dbReference type="Pfam" id="PF00151">
    <property type="entry name" value="Lipase"/>
    <property type="match status" value="1"/>
</dbReference>
<accession>A0AAV1IU22</accession>
<dbReference type="AlphaFoldDB" id="A0AAV1IU22"/>
<evidence type="ECO:0000259" key="6">
    <source>
        <dbReference type="Pfam" id="PF00151"/>
    </source>
</evidence>
<evidence type="ECO:0000256" key="1">
    <source>
        <dbReference type="ARBA" id="ARBA00004613"/>
    </source>
</evidence>
<dbReference type="GO" id="GO:0016298">
    <property type="term" value="F:lipase activity"/>
    <property type="evidence" value="ECO:0007669"/>
    <property type="project" value="InterPro"/>
</dbReference>
<reference evidence="7 8" key="1">
    <citation type="submission" date="2023-11" db="EMBL/GenBank/DDBJ databases">
        <authorList>
            <person name="Okamura Y."/>
        </authorList>
    </citation>
    <scope>NUCLEOTIDE SEQUENCE [LARGE SCALE GENOMIC DNA]</scope>
</reference>
<evidence type="ECO:0000313" key="7">
    <source>
        <dbReference type="EMBL" id="CAK1540634.1"/>
    </source>
</evidence>
<evidence type="ECO:0000256" key="5">
    <source>
        <dbReference type="SAM" id="SignalP"/>
    </source>
</evidence>
<dbReference type="InterPro" id="IPR013818">
    <property type="entry name" value="Lipase"/>
</dbReference>
<name>A0AAV1IU22_9NEOP</name>
<protein>
    <recommendedName>
        <fullName evidence="6">Lipase domain-containing protein</fullName>
    </recommendedName>
</protein>
<dbReference type="GO" id="GO:0005615">
    <property type="term" value="C:extracellular space"/>
    <property type="evidence" value="ECO:0007669"/>
    <property type="project" value="TreeGrafter"/>
</dbReference>
<sequence length="303" mass="32775">MLLKLILVLSAFVALSVCQSPELGGSGSLNQYFAYTRAVQNGQLGVQFNMTIESIQETTLNINLTTTIIVHGHQGSAKSSLNPTVKDALLTNEDANAIIVDWSQFSSQSYENAVKAVPSVGTYLGAMIENLVAANVTTLDQVHLVGFDLGAHIVGYAGRTLGGEVARITGLDPSGKSWGPNTPRISKEDAKYVEIIHTDTFGIFPNGIGDPIGHADFYPNGGASQPGCFLYRPCCHKRSWELFAASLAYTHLQGNQCSSMLQMNLNNCRGFLHPMGTNELVKLGSGIYRLNTKSKYPFLLSWL</sequence>
<keyword evidence="3" id="KW-0964">Secreted</keyword>
<comment type="subcellular location">
    <subcellularLocation>
        <location evidence="1">Secreted</location>
    </subcellularLocation>
</comment>
<comment type="caution">
    <text evidence="7">The sequence shown here is derived from an EMBL/GenBank/DDBJ whole genome shotgun (WGS) entry which is preliminary data.</text>
</comment>
<evidence type="ECO:0000256" key="2">
    <source>
        <dbReference type="ARBA" id="ARBA00010701"/>
    </source>
</evidence>
<dbReference type="InterPro" id="IPR000734">
    <property type="entry name" value="TAG_lipase"/>
</dbReference>
<dbReference type="Proteomes" id="UP001497472">
    <property type="component" value="Unassembled WGS sequence"/>
</dbReference>
<comment type="similarity">
    <text evidence="2 4">Belongs to the AB hydrolase superfamily. Lipase family.</text>
</comment>
<dbReference type="PANTHER" id="PTHR11610">
    <property type="entry name" value="LIPASE"/>
    <property type="match status" value="1"/>
</dbReference>
<feature type="signal peptide" evidence="5">
    <location>
        <begin position="1"/>
        <end position="18"/>
    </location>
</feature>